<dbReference type="AlphaFoldDB" id="A0AA88HEC5"/>
<protein>
    <submittedName>
        <fullName evidence="1">Uncharacterized protein</fullName>
    </submittedName>
</protein>
<evidence type="ECO:0000313" key="1">
    <source>
        <dbReference type="EMBL" id="KAK2703996.1"/>
    </source>
</evidence>
<name>A0AA88HEC5_ARTSF</name>
<comment type="caution">
    <text evidence="1">The sequence shown here is derived from an EMBL/GenBank/DDBJ whole genome shotgun (WGS) entry which is preliminary data.</text>
</comment>
<gene>
    <name evidence="1" type="ORF">QYM36_017678</name>
</gene>
<keyword evidence="2" id="KW-1185">Reference proteome</keyword>
<proteinExistence type="predicted"/>
<accession>A0AA88HEC5</accession>
<sequence>MEKKTCVVLHIQENFQKYLNILTKFVDYLIIEDESVSRSDFVDNSEIFEASSFISKYSCEISVAKFITLWIPKASNVKNVLIDNRLCLIEGSLDSFIEIQQNHQLANILDERKCHPTPLHSLFPSDERLKPVVDSVRKIYLQVSEMDALEEYWSNSLLLQKSFINEGKLQEELNESKYANECSEINQNIFEEREFRMKHGFETDPLIMYFLESFQKNDIDETLLHH</sequence>
<reference evidence="1" key="1">
    <citation type="submission" date="2023-07" db="EMBL/GenBank/DDBJ databases">
        <title>Chromosome-level genome assembly of Artemia franciscana.</title>
        <authorList>
            <person name="Jo E."/>
        </authorList>
    </citation>
    <scope>NUCLEOTIDE SEQUENCE</scope>
    <source>
        <tissue evidence="1">Whole body</tissue>
    </source>
</reference>
<evidence type="ECO:0000313" key="2">
    <source>
        <dbReference type="Proteomes" id="UP001187531"/>
    </source>
</evidence>
<organism evidence="1 2">
    <name type="scientific">Artemia franciscana</name>
    <name type="common">Brine shrimp</name>
    <name type="synonym">Artemia sanfranciscana</name>
    <dbReference type="NCBI Taxonomy" id="6661"/>
    <lineage>
        <taxon>Eukaryota</taxon>
        <taxon>Metazoa</taxon>
        <taxon>Ecdysozoa</taxon>
        <taxon>Arthropoda</taxon>
        <taxon>Crustacea</taxon>
        <taxon>Branchiopoda</taxon>
        <taxon>Anostraca</taxon>
        <taxon>Artemiidae</taxon>
        <taxon>Artemia</taxon>
    </lineage>
</organism>
<dbReference type="EMBL" id="JAVRJZ010000049">
    <property type="protein sequence ID" value="KAK2703996.1"/>
    <property type="molecule type" value="Genomic_DNA"/>
</dbReference>
<dbReference type="Proteomes" id="UP001187531">
    <property type="component" value="Unassembled WGS sequence"/>
</dbReference>